<keyword evidence="3" id="KW-1185">Reference proteome</keyword>
<evidence type="ECO:0008006" key="4">
    <source>
        <dbReference type="Google" id="ProtNLM"/>
    </source>
</evidence>
<evidence type="ECO:0000313" key="2">
    <source>
        <dbReference type="EMBL" id="CAK3825828.1"/>
    </source>
</evidence>
<evidence type="ECO:0000313" key="3">
    <source>
        <dbReference type="Proteomes" id="UP001296104"/>
    </source>
</evidence>
<feature type="compositionally biased region" description="Basic and acidic residues" evidence="1">
    <location>
        <begin position="1"/>
        <end position="13"/>
    </location>
</feature>
<dbReference type="EMBL" id="CAVMBE010000004">
    <property type="protein sequence ID" value="CAK3825828.1"/>
    <property type="molecule type" value="Genomic_DNA"/>
</dbReference>
<gene>
    <name evidence="2" type="ORF">LECACI_7A001258</name>
</gene>
<reference evidence="2" key="1">
    <citation type="submission" date="2023-11" db="EMBL/GenBank/DDBJ databases">
        <authorList>
            <person name="Alioto T."/>
            <person name="Alioto T."/>
            <person name="Gomez Garrido J."/>
        </authorList>
    </citation>
    <scope>NUCLEOTIDE SEQUENCE</scope>
</reference>
<accession>A0AAI8YSL7</accession>
<dbReference type="AlphaFoldDB" id="A0AAI8YSL7"/>
<comment type="caution">
    <text evidence="2">The sequence shown here is derived from an EMBL/GenBank/DDBJ whole genome shotgun (WGS) entry which is preliminary data.</text>
</comment>
<organism evidence="2 3">
    <name type="scientific">Lecanosticta acicola</name>
    <dbReference type="NCBI Taxonomy" id="111012"/>
    <lineage>
        <taxon>Eukaryota</taxon>
        <taxon>Fungi</taxon>
        <taxon>Dikarya</taxon>
        <taxon>Ascomycota</taxon>
        <taxon>Pezizomycotina</taxon>
        <taxon>Dothideomycetes</taxon>
        <taxon>Dothideomycetidae</taxon>
        <taxon>Mycosphaerellales</taxon>
        <taxon>Mycosphaerellaceae</taxon>
        <taxon>Lecanosticta</taxon>
    </lineage>
</organism>
<proteinExistence type="predicted"/>
<sequence>MSGLIDKAKEKMGKSSGDGQPSSVEKTGDNQLNKQIDNATDRAGLGDKYDAKIDKVADEQLNNQIPGGAGKK</sequence>
<evidence type="ECO:0000256" key="1">
    <source>
        <dbReference type="SAM" id="MobiDB-lite"/>
    </source>
</evidence>
<protein>
    <recommendedName>
        <fullName evidence="4">Antitoxin</fullName>
    </recommendedName>
</protein>
<feature type="region of interest" description="Disordered" evidence="1">
    <location>
        <begin position="1"/>
        <end position="46"/>
    </location>
</feature>
<dbReference type="Proteomes" id="UP001296104">
    <property type="component" value="Unassembled WGS sequence"/>
</dbReference>
<name>A0AAI8YSL7_9PEZI</name>
<feature type="compositionally biased region" description="Polar residues" evidence="1">
    <location>
        <begin position="17"/>
        <end position="38"/>
    </location>
</feature>